<proteinExistence type="inferred from homology"/>
<dbReference type="InterPro" id="IPR036390">
    <property type="entry name" value="WH_DNA-bd_sf"/>
</dbReference>
<reference evidence="6 7" key="2">
    <citation type="submission" date="2014-05" db="EMBL/GenBank/DDBJ databases">
        <title>Genome sequence of the 3-chlorobenzoate degrading bacterium Pseudomonas knackmussii B13 shows multiple evidence for horizontal gene transfer.</title>
        <authorList>
            <person name="Miyazaki R."/>
            <person name="Bertelli C."/>
            <person name="Falquet L."/>
            <person name="Robinson-Rechavi M."/>
            <person name="Gharib W."/>
            <person name="Roy S."/>
            <person name="Van der Meer J.R."/>
        </authorList>
    </citation>
    <scope>NUCLEOTIDE SEQUENCE [LARGE SCALE GENOMIC DNA]</scope>
    <source>
        <strain evidence="6 7">B13</strain>
    </source>
</reference>
<name>A0A024HLB3_PSEKB</name>
<dbReference type="Gene3D" id="1.10.10.10">
    <property type="entry name" value="Winged helix-like DNA-binding domain superfamily/Winged helix DNA-binding domain"/>
    <property type="match status" value="1"/>
</dbReference>
<keyword evidence="7" id="KW-1185">Reference proteome</keyword>
<organism evidence="6 7">
    <name type="scientific">Pseudomonas knackmussii (strain DSM 6978 / CCUG 54928 / LMG 23759 / B13)</name>
    <dbReference type="NCBI Taxonomy" id="1301098"/>
    <lineage>
        <taxon>Bacteria</taxon>
        <taxon>Pseudomonadati</taxon>
        <taxon>Pseudomonadota</taxon>
        <taxon>Gammaproteobacteria</taxon>
        <taxon>Pseudomonadales</taxon>
        <taxon>Pseudomonadaceae</taxon>
        <taxon>Pseudomonas</taxon>
    </lineage>
</organism>
<dbReference type="Pfam" id="PF00126">
    <property type="entry name" value="HTH_1"/>
    <property type="match status" value="1"/>
</dbReference>
<evidence type="ECO:0000256" key="1">
    <source>
        <dbReference type="ARBA" id="ARBA00009437"/>
    </source>
</evidence>
<dbReference type="HOGENOM" id="CLU_039613_39_0_6"/>
<feature type="domain" description="HTH lysR-type" evidence="5">
    <location>
        <begin position="29"/>
        <end position="86"/>
    </location>
</feature>
<dbReference type="Pfam" id="PF03466">
    <property type="entry name" value="LysR_substrate"/>
    <property type="match status" value="1"/>
</dbReference>
<sequence>MQDEIPGRCCTAGIFLRVPTMNRSDLRRLDMNLLVMFEALMIERNLTRAGEKLFVTQSTVSAALGRLRDLFDDPLLVRTGRGMEPTSRALQIFDELRPAMDVISAAVSRAKAFEPQSSCNVFRLGLSDDAEFGLFPALLAALQAEAPNIVVVVRRANYLLMPSLLSSGEITVGVSYTTDLPANAKRRKLRDIGVKVLRGDSRPGPLSLDEYCARPHVMVSFSGDLSGAIDLDLERIDRRRRVVLAVPQFGSLRALLRNTEMIATVPDYAACILADDGSLRAEDAPFEVRPAELSMVWGAAQDSDPAERWLRERIAKFMSTEA</sequence>
<dbReference type="GO" id="GO:0003677">
    <property type="term" value="F:DNA binding"/>
    <property type="evidence" value="ECO:0007669"/>
    <property type="project" value="UniProtKB-KW"/>
</dbReference>
<dbReference type="InterPro" id="IPR036388">
    <property type="entry name" value="WH-like_DNA-bd_sf"/>
</dbReference>
<dbReference type="Gene3D" id="3.40.190.10">
    <property type="entry name" value="Periplasmic binding protein-like II"/>
    <property type="match status" value="2"/>
</dbReference>
<dbReference type="KEGG" id="pkc:PKB_4306"/>
<gene>
    <name evidence="6" type="ORF">PKB_4306</name>
</gene>
<dbReference type="SUPFAM" id="SSF53850">
    <property type="entry name" value="Periplasmic binding protein-like II"/>
    <property type="match status" value="1"/>
</dbReference>
<dbReference type="PANTHER" id="PTHR30118">
    <property type="entry name" value="HTH-TYPE TRANSCRIPTIONAL REGULATOR LEUO-RELATED"/>
    <property type="match status" value="1"/>
</dbReference>
<dbReference type="PATRIC" id="fig|1301098.3.peg.4310"/>
<keyword evidence="4" id="KW-0804">Transcription</keyword>
<dbReference type="InterPro" id="IPR050389">
    <property type="entry name" value="LysR-type_TF"/>
</dbReference>
<dbReference type="EMBL" id="HG322950">
    <property type="protein sequence ID" value="CDF85631.1"/>
    <property type="molecule type" value="Genomic_DNA"/>
</dbReference>
<evidence type="ECO:0000256" key="2">
    <source>
        <dbReference type="ARBA" id="ARBA00023015"/>
    </source>
</evidence>
<evidence type="ECO:0000313" key="6">
    <source>
        <dbReference type="EMBL" id="CDF85631.1"/>
    </source>
</evidence>
<evidence type="ECO:0000259" key="5">
    <source>
        <dbReference type="PROSITE" id="PS50931"/>
    </source>
</evidence>
<keyword evidence="3" id="KW-0238">DNA-binding</keyword>
<evidence type="ECO:0000313" key="7">
    <source>
        <dbReference type="Proteomes" id="UP000025241"/>
    </source>
</evidence>
<dbReference type="InterPro" id="IPR005119">
    <property type="entry name" value="LysR_subst-bd"/>
</dbReference>
<dbReference type="STRING" id="1301098.PKB_4306"/>
<protein>
    <submittedName>
        <fullName evidence="6">LysR family transcriptional regulator</fullName>
    </submittedName>
</protein>
<comment type="similarity">
    <text evidence="1">Belongs to the LysR transcriptional regulatory family.</text>
</comment>
<dbReference type="InterPro" id="IPR000847">
    <property type="entry name" value="LysR_HTH_N"/>
</dbReference>
<dbReference type="PANTHER" id="PTHR30118:SF15">
    <property type="entry name" value="TRANSCRIPTIONAL REGULATORY PROTEIN"/>
    <property type="match status" value="1"/>
</dbReference>
<dbReference type="AlphaFoldDB" id="A0A024HLB3"/>
<dbReference type="PROSITE" id="PS50931">
    <property type="entry name" value="HTH_LYSR"/>
    <property type="match status" value="1"/>
</dbReference>
<dbReference type="GO" id="GO:0003700">
    <property type="term" value="F:DNA-binding transcription factor activity"/>
    <property type="evidence" value="ECO:0007669"/>
    <property type="project" value="InterPro"/>
</dbReference>
<evidence type="ECO:0000256" key="3">
    <source>
        <dbReference type="ARBA" id="ARBA00023125"/>
    </source>
</evidence>
<evidence type="ECO:0000256" key="4">
    <source>
        <dbReference type="ARBA" id="ARBA00023163"/>
    </source>
</evidence>
<dbReference type="eggNOG" id="COG0583">
    <property type="taxonomic scope" value="Bacteria"/>
</dbReference>
<dbReference type="SUPFAM" id="SSF46785">
    <property type="entry name" value="Winged helix' DNA-binding domain"/>
    <property type="match status" value="1"/>
</dbReference>
<reference evidence="6 7" key="1">
    <citation type="submission" date="2013-03" db="EMBL/GenBank/DDBJ databases">
        <authorList>
            <person name="Linke B."/>
        </authorList>
    </citation>
    <scope>NUCLEOTIDE SEQUENCE [LARGE SCALE GENOMIC DNA]</scope>
    <source>
        <strain evidence="6 7">B13</strain>
    </source>
</reference>
<keyword evidence="2" id="KW-0805">Transcription regulation</keyword>
<accession>A0A024HLB3</accession>
<dbReference type="Proteomes" id="UP000025241">
    <property type="component" value="Chromosome I"/>
</dbReference>